<comment type="subunit">
    <text evidence="14">Interacts with POU3F2/Brn-2, ATXN1, TXNL4A, HTT and AR. Interaction with ATXN1 correlates positively with the length of the polyglutamine tract. Interacts with RNA polymerase II large subunit in a phosphorylation-dependent manner. Forms a ternary complex with ATXN1 mutant and phosphorylated RNA polymerase II. Interacts (via C-terminus) with TXNL4A and CD2BP2. Interacts (via WW domain) with ATN1 and SF3B1, and may interact with additional splice factors. Interacts (via WW domain) with WBP11; Leading to reduce interaction between PQBP1 and TXNL4A. Interacts with CAPRIN1. Interacts with DDX1. Interacts with SFPQ. Interacts with KHSRP.</text>
</comment>
<dbReference type="PROSITE" id="PS50020">
    <property type="entry name" value="WW_DOMAIN_2"/>
    <property type="match status" value="1"/>
</dbReference>
<evidence type="ECO:0000313" key="18">
    <source>
        <dbReference type="Proteomes" id="UP001353858"/>
    </source>
</evidence>
<evidence type="ECO:0000256" key="14">
    <source>
        <dbReference type="ARBA" id="ARBA00046362"/>
    </source>
</evidence>
<dbReference type="GO" id="GO:0005737">
    <property type="term" value="C:cytoplasm"/>
    <property type="evidence" value="ECO:0007669"/>
    <property type="project" value="TreeGrafter"/>
</dbReference>
<keyword evidence="9" id="KW-0805">Transcription regulation</keyword>
<evidence type="ECO:0000256" key="9">
    <source>
        <dbReference type="ARBA" id="ARBA00023015"/>
    </source>
</evidence>
<dbReference type="EMBL" id="JARPUR010000004">
    <property type="protein sequence ID" value="KAK4876623.1"/>
    <property type="molecule type" value="Genomic_DNA"/>
</dbReference>
<feature type="domain" description="WW" evidence="16">
    <location>
        <begin position="78"/>
        <end position="112"/>
    </location>
</feature>
<keyword evidence="5" id="KW-0399">Innate immunity</keyword>
<evidence type="ECO:0000256" key="4">
    <source>
        <dbReference type="ARBA" id="ARBA00022553"/>
    </source>
</evidence>
<reference evidence="18" key="1">
    <citation type="submission" date="2023-01" db="EMBL/GenBank/DDBJ databases">
        <title>Key to firefly adult light organ development and bioluminescence: homeobox transcription factors regulate luciferase expression and transportation to peroxisome.</title>
        <authorList>
            <person name="Fu X."/>
        </authorList>
    </citation>
    <scope>NUCLEOTIDE SEQUENCE [LARGE SCALE GENOMIC DNA]</scope>
</reference>
<keyword evidence="10" id="KW-0804">Transcription</keyword>
<feature type="compositionally biased region" description="Basic and acidic residues" evidence="15">
    <location>
        <begin position="156"/>
        <end position="184"/>
    </location>
</feature>
<accession>A0AAN7P675</accession>
<keyword evidence="4" id="KW-0597">Phosphoprotein</keyword>
<evidence type="ECO:0000256" key="12">
    <source>
        <dbReference type="ARBA" id="ARBA00023242"/>
    </source>
</evidence>
<evidence type="ECO:0000256" key="8">
    <source>
        <dbReference type="ARBA" id="ARBA00022859"/>
    </source>
</evidence>
<dbReference type="Gene3D" id="3.40.30.10">
    <property type="entry name" value="Glutaredoxin"/>
    <property type="match status" value="1"/>
</dbReference>
<protein>
    <recommendedName>
        <fullName evidence="3">Polyglutamine-binding protein 1</fullName>
    </recommendedName>
    <alternativeName>
        <fullName evidence="13">Polyglutamine tract-binding protein 1</fullName>
    </alternativeName>
</protein>
<dbReference type="GO" id="GO:0000380">
    <property type="term" value="P:alternative mRNA splicing, via spliceosome"/>
    <property type="evidence" value="ECO:0007669"/>
    <property type="project" value="TreeGrafter"/>
</dbReference>
<evidence type="ECO:0000256" key="2">
    <source>
        <dbReference type="ARBA" id="ARBA00004463"/>
    </source>
</evidence>
<evidence type="ECO:0000256" key="6">
    <source>
        <dbReference type="ARBA" id="ARBA00022664"/>
    </source>
</evidence>
<evidence type="ECO:0000256" key="15">
    <source>
        <dbReference type="SAM" id="MobiDB-lite"/>
    </source>
</evidence>
<keyword evidence="6" id="KW-0507">mRNA processing</keyword>
<dbReference type="GO" id="GO:0016607">
    <property type="term" value="C:nuclear speck"/>
    <property type="evidence" value="ECO:0007669"/>
    <property type="project" value="UniProtKB-SubCell"/>
</dbReference>
<dbReference type="Proteomes" id="UP001353858">
    <property type="component" value="Unassembled WGS sequence"/>
</dbReference>
<evidence type="ECO:0000256" key="7">
    <source>
        <dbReference type="ARBA" id="ARBA00022737"/>
    </source>
</evidence>
<dbReference type="AlphaFoldDB" id="A0AAN7P675"/>
<dbReference type="SUPFAM" id="SSF51045">
    <property type="entry name" value="WW domain"/>
    <property type="match status" value="1"/>
</dbReference>
<keyword evidence="18" id="KW-1185">Reference proteome</keyword>
<dbReference type="PANTHER" id="PTHR21737:SF3">
    <property type="entry name" value="POLYGLUTAMINE-BINDING PROTEIN 1"/>
    <property type="match status" value="1"/>
</dbReference>
<dbReference type="PANTHER" id="PTHR21737">
    <property type="entry name" value="POLYGLUTAMINE BINDING PROTEIN 1/MARVEL MEMBRANE-ASSOCIATING DOMAIN CONTAINING 3"/>
    <property type="match status" value="1"/>
</dbReference>
<name>A0AAN7P675_9COLE</name>
<evidence type="ECO:0000313" key="17">
    <source>
        <dbReference type="EMBL" id="KAK4876623.1"/>
    </source>
</evidence>
<organism evidence="17 18">
    <name type="scientific">Aquatica leii</name>
    <dbReference type="NCBI Taxonomy" id="1421715"/>
    <lineage>
        <taxon>Eukaryota</taxon>
        <taxon>Metazoa</taxon>
        <taxon>Ecdysozoa</taxon>
        <taxon>Arthropoda</taxon>
        <taxon>Hexapoda</taxon>
        <taxon>Insecta</taxon>
        <taxon>Pterygota</taxon>
        <taxon>Neoptera</taxon>
        <taxon>Endopterygota</taxon>
        <taxon>Coleoptera</taxon>
        <taxon>Polyphaga</taxon>
        <taxon>Elateriformia</taxon>
        <taxon>Elateroidea</taxon>
        <taxon>Lampyridae</taxon>
        <taxon>Luciolinae</taxon>
        <taxon>Aquatica</taxon>
    </lineage>
</organism>
<comment type="caution">
    <text evidence="17">The sequence shown here is derived from an EMBL/GenBank/DDBJ whole genome shotgun (WGS) entry which is preliminary data.</text>
</comment>
<evidence type="ECO:0000256" key="10">
    <source>
        <dbReference type="ARBA" id="ARBA00023163"/>
    </source>
</evidence>
<keyword evidence="8" id="KW-0391">Immunity</keyword>
<comment type="subcellular location">
    <subcellularLocation>
        <location evidence="2">Cytoplasmic granule</location>
    </subcellularLocation>
    <subcellularLocation>
        <location evidence="1">Nucleus speckle</location>
    </subcellularLocation>
</comment>
<keyword evidence="11" id="KW-0508">mRNA splicing</keyword>
<evidence type="ECO:0000259" key="16">
    <source>
        <dbReference type="PROSITE" id="PS50020"/>
    </source>
</evidence>
<feature type="region of interest" description="Disordered" evidence="15">
    <location>
        <begin position="142"/>
        <end position="242"/>
    </location>
</feature>
<keyword evidence="12" id="KW-0539">Nucleus</keyword>
<dbReference type="Gene3D" id="2.20.70.10">
    <property type="match status" value="1"/>
</dbReference>
<proteinExistence type="predicted"/>
<evidence type="ECO:0000256" key="3">
    <source>
        <dbReference type="ARBA" id="ARBA00021117"/>
    </source>
</evidence>
<sequence length="242" mass="28135">MPLPAALAAKLAKRGLYSGSTQKSSEKERKRDFRGITACPNKSNIFHDCNYWCELHWKAVNLPDARYMRNVGKLLQKYPLPHHWTEVFDKGMKRYYYWDMKTDMVSWLPPKHPKAKPSESAAKLREKRIKGVVHEERVVYRTDDDRGERKRHGKSSRRDREDSDRRHKYDDKDHGRKRSRRDDIIDPMDPAAYSDVPVGTWSDGLECNKSDADSTASGALYQQRPYPAPTDILAANKSKSKR</sequence>
<dbReference type="InterPro" id="IPR036020">
    <property type="entry name" value="WW_dom_sf"/>
</dbReference>
<dbReference type="GO" id="GO:0043021">
    <property type="term" value="F:ribonucleoprotein complex binding"/>
    <property type="evidence" value="ECO:0007669"/>
    <property type="project" value="TreeGrafter"/>
</dbReference>
<evidence type="ECO:0000256" key="11">
    <source>
        <dbReference type="ARBA" id="ARBA00023187"/>
    </source>
</evidence>
<keyword evidence="7" id="KW-0677">Repeat</keyword>
<dbReference type="SMART" id="SM00456">
    <property type="entry name" value="WW"/>
    <property type="match status" value="1"/>
</dbReference>
<evidence type="ECO:0000256" key="13">
    <source>
        <dbReference type="ARBA" id="ARBA00042167"/>
    </source>
</evidence>
<evidence type="ECO:0000256" key="1">
    <source>
        <dbReference type="ARBA" id="ARBA00004324"/>
    </source>
</evidence>
<dbReference type="InterPro" id="IPR001202">
    <property type="entry name" value="WW_dom"/>
</dbReference>
<gene>
    <name evidence="17" type="ORF">RN001_009129</name>
</gene>
<evidence type="ECO:0000256" key="5">
    <source>
        <dbReference type="ARBA" id="ARBA00022588"/>
    </source>
</evidence>
<dbReference type="GO" id="GO:0045087">
    <property type="term" value="P:innate immune response"/>
    <property type="evidence" value="ECO:0007669"/>
    <property type="project" value="UniProtKB-KW"/>
</dbReference>